<dbReference type="InterPro" id="IPR050330">
    <property type="entry name" value="Bact_OuterMem_StrucFunc"/>
</dbReference>
<dbReference type="EMBL" id="SEOL01000007">
    <property type="protein sequence ID" value="MBL0849225.1"/>
    <property type="molecule type" value="Genomic_DNA"/>
</dbReference>
<proteinExistence type="predicted"/>
<evidence type="ECO:0000259" key="5">
    <source>
        <dbReference type="PROSITE" id="PS51123"/>
    </source>
</evidence>
<dbReference type="PANTHER" id="PTHR30329:SF21">
    <property type="entry name" value="LIPOPROTEIN YIAD-RELATED"/>
    <property type="match status" value="1"/>
</dbReference>
<dbReference type="AlphaFoldDB" id="A0A937ACI3"/>
<keyword evidence="6" id="KW-0969">Cilium</keyword>
<dbReference type="CDD" id="cd07185">
    <property type="entry name" value="OmpA_C-like"/>
    <property type="match status" value="1"/>
</dbReference>
<keyword evidence="2 4" id="KW-0472">Membrane</keyword>
<evidence type="ECO:0000256" key="4">
    <source>
        <dbReference type="PROSITE-ProRule" id="PRU00473"/>
    </source>
</evidence>
<evidence type="ECO:0000256" key="1">
    <source>
        <dbReference type="ARBA" id="ARBA00004442"/>
    </source>
</evidence>
<evidence type="ECO:0000256" key="3">
    <source>
        <dbReference type="ARBA" id="ARBA00023237"/>
    </source>
</evidence>
<dbReference type="Pfam" id="PF00691">
    <property type="entry name" value="OmpA"/>
    <property type="match status" value="1"/>
</dbReference>
<reference evidence="6" key="1">
    <citation type="submission" date="2019-02" db="EMBL/GenBank/DDBJ databases">
        <title>A novel Candidatus Liberibacter species associated with the New Zealand native fuchsia psyllid, Ctenarytaina fuchsiae.</title>
        <authorList>
            <person name="Thompson S.M."/>
            <person name="Jorgensen N."/>
            <person name="David C."/>
            <person name="Bulman S.R."/>
            <person name="Smith G.R."/>
        </authorList>
    </citation>
    <scope>NUCLEOTIDE SEQUENCE</scope>
    <source>
        <strain evidence="6">Oxford</strain>
    </source>
</reference>
<dbReference type="SUPFAM" id="SSF103088">
    <property type="entry name" value="OmpA-like"/>
    <property type="match status" value="1"/>
</dbReference>
<comment type="caution">
    <text evidence="6">The sequence shown here is derived from an EMBL/GenBank/DDBJ whole genome shotgun (WGS) entry which is preliminary data.</text>
</comment>
<dbReference type="Gene3D" id="3.30.1330.60">
    <property type="entry name" value="OmpA-like domain"/>
    <property type="match status" value="1"/>
</dbReference>
<dbReference type="PROSITE" id="PS51123">
    <property type="entry name" value="OMPA_2"/>
    <property type="match status" value="1"/>
</dbReference>
<protein>
    <submittedName>
        <fullName evidence="6">Flagellar motor protein MotB</fullName>
    </submittedName>
</protein>
<dbReference type="Proteomes" id="UP000736856">
    <property type="component" value="Unassembled WGS sequence"/>
</dbReference>
<dbReference type="InterPro" id="IPR006665">
    <property type="entry name" value="OmpA-like"/>
</dbReference>
<evidence type="ECO:0000256" key="2">
    <source>
        <dbReference type="ARBA" id="ARBA00023136"/>
    </source>
</evidence>
<evidence type="ECO:0000313" key="7">
    <source>
        <dbReference type="Proteomes" id="UP000736856"/>
    </source>
</evidence>
<keyword evidence="3" id="KW-0998">Cell outer membrane</keyword>
<name>A0A937ACI3_9HYPH</name>
<dbReference type="PANTHER" id="PTHR30329">
    <property type="entry name" value="STATOR ELEMENT OF FLAGELLAR MOTOR COMPLEX"/>
    <property type="match status" value="1"/>
</dbReference>
<feature type="domain" description="OmpA-like" evidence="5">
    <location>
        <begin position="30"/>
        <end position="146"/>
    </location>
</feature>
<evidence type="ECO:0000313" key="6">
    <source>
        <dbReference type="EMBL" id="MBL0849225.1"/>
    </source>
</evidence>
<dbReference type="GO" id="GO:0009279">
    <property type="term" value="C:cell outer membrane"/>
    <property type="evidence" value="ECO:0007669"/>
    <property type="project" value="UniProtKB-SubCell"/>
</dbReference>
<organism evidence="6 7">
    <name type="scientific">Candidatus Liberibacter ctenarytainae</name>
    <dbReference type="NCBI Taxonomy" id="2020335"/>
    <lineage>
        <taxon>Bacteria</taxon>
        <taxon>Pseudomonadati</taxon>
        <taxon>Pseudomonadota</taxon>
        <taxon>Alphaproteobacteria</taxon>
        <taxon>Hyphomicrobiales</taxon>
        <taxon>Rhizobiaceae</taxon>
        <taxon>Liberibacter</taxon>
    </lineage>
</organism>
<sequence>MVTSCQLMTAKNLYSIIGQQEDTNASLLSLQKELSSMGNHVFFDANSYSIRSEDVQTLSNLGSWLREHDCDLLIEGFADEQDTGNNGIALGFRRAYSVFDDLVARGIQPSRMKVTSYGNKAPAVFGYDEDSGAKNRRAVVVLRGCR</sequence>
<comment type="subcellular location">
    <subcellularLocation>
        <location evidence="1">Cell outer membrane</location>
    </subcellularLocation>
</comment>
<gene>
    <name evidence="6" type="ORF">EU981_04025</name>
</gene>
<keyword evidence="6" id="KW-0966">Cell projection</keyword>
<dbReference type="PRINTS" id="PR01021">
    <property type="entry name" value="OMPADOMAIN"/>
</dbReference>
<dbReference type="InterPro" id="IPR036737">
    <property type="entry name" value="OmpA-like_sf"/>
</dbReference>
<keyword evidence="6" id="KW-0282">Flagellum</keyword>
<dbReference type="InterPro" id="IPR006664">
    <property type="entry name" value="OMP_bac"/>
</dbReference>
<accession>A0A937ACI3</accession>